<reference evidence="1" key="1">
    <citation type="submission" date="2020-05" db="EMBL/GenBank/DDBJ databases">
        <authorList>
            <person name="Zhu T."/>
            <person name="Keshari N."/>
            <person name="Lu X."/>
        </authorList>
    </citation>
    <scope>NUCLEOTIDE SEQUENCE</scope>
    <source>
        <strain evidence="1">NK1-12</strain>
    </source>
</reference>
<name>A0AA96WJK0_9CYAN</name>
<sequence>MTHTSATASAQVRSSRIQVEVREIPVVKQQATLSRHDVDSDGGDISNE</sequence>
<dbReference type="EMBL" id="CP053586">
    <property type="protein sequence ID" value="WNZ26320.1"/>
    <property type="molecule type" value="Genomic_DNA"/>
</dbReference>
<protein>
    <submittedName>
        <fullName evidence="1">Uncharacterized protein</fullName>
    </submittedName>
</protein>
<organism evidence="1">
    <name type="scientific">Leptolyngbya sp. NK1-12</name>
    <dbReference type="NCBI Taxonomy" id="2547451"/>
    <lineage>
        <taxon>Bacteria</taxon>
        <taxon>Bacillati</taxon>
        <taxon>Cyanobacteriota</taxon>
        <taxon>Cyanophyceae</taxon>
        <taxon>Leptolyngbyales</taxon>
        <taxon>Leptolyngbyaceae</taxon>
        <taxon>Leptolyngbya group</taxon>
        <taxon>Leptolyngbya</taxon>
    </lineage>
</organism>
<accession>A0AA96WJK0</accession>
<dbReference type="AlphaFoldDB" id="A0AA96WJK0"/>
<proteinExistence type="predicted"/>
<gene>
    <name evidence="1" type="ORF">HJG54_28210</name>
</gene>
<dbReference type="RefSeq" id="WP_158672964.1">
    <property type="nucleotide sequence ID" value="NZ_CP053586.1"/>
</dbReference>
<evidence type="ECO:0000313" key="1">
    <source>
        <dbReference type="EMBL" id="WNZ26320.1"/>
    </source>
</evidence>